<reference evidence="1 2" key="1">
    <citation type="journal article" date="2019" name="G3 (Bethesda)">
        <title>Sequencing of a Wild Apple (Malus baccata) Genome Unravels the Differences Between Cultivated and Wild Apple Species Regarding Disease Resistance and Cold Tolerance.</title>
        <authorList>
            <person name="Chen X."/>
        </authorList>
    </citation>
    <scope>NUCLEOTIDE SEQUENCE [LARGE SCALE GENOMIC DNA]</scope>
    <source>
        <strain evidence="2">cv. Shandingzi</strain>
        <tissue evidence="1">Leaves</tissue>
    </source>
</reference>
<keyword evidence="2" id="KW-1185">Reference proteome</keyword>
<protein>
    <submittedName>
        <fullName evidence="1">Uncharacterized protein</fullName>
    </submittedName>
</protein>
<evidence type="ECO:0000313" key="1">
    <source>
        <dbReference type="EMBL" id="TQD94329.1"/>
    </source>
</evidence>
<dbReference type="AlphaFoldDB" id="A0A540M753"/>
<proteinExistence type="predicted"/>
<evidence type="ECO:0000313" key="2">
    <source>
        <dbReference type="Proteomes" id="UP000315295"/>
    </source>
</evidence>
<comment type="caution">
    <text evidence="1">The sequence shown here is derived from an EMBL/GenBank/DDBJ whole genome shotgun (WGS) entry which is preliminary data.</text>
</comment>
<accession>A0A540M753</accession>
<dbReference type="EMBL" id="VIEB01000347">
    <property type="protein sequence ID" value="TQD94329.1"/>
    <property type="molecule type" value="Genomic_DNA"/>
</dbReference>
<dbReference type="Proteomes" id="UP000315295">
    <property type="component" value="Unassembled WGS sequence"/>
</dbReference>
<gene>
    <name evidence="1" type="ORF">C1H46_020143</name>
</gene>
<name>A0A540M753_MALBA</name>
<sequence length="87" mass="10522">MTEIRTQCWMESSPERDRRDRERWRTSGCVVKEGWRVRCGGGRWLAGIRHRERERNELRARRLDNGEIRDEMKMARPLGYSIEMEGK</sequence>
<organism evidence="1 2">
    <name type="scientific">Malus baccata</name>
    <name type="common">Siberian crab apple</name>
    <name type="synonym">Pyrus baccata</name>
    <dbReference type="NCBI Taxonomy" id="106549"/>
    <lineage>
        <taxon>Eukaryota</taxon>
        <taxon>Viridiplantae</taxon>
        <taxon>Streptophyta</taxon>
        <taxon>Embryophyta</taxon>
        <taxon>Tracheophyta</taxon>
        <taxon>Spermatophyta</taxon>
        <taxon>Magnoliopsida</taxon>
        <taxon>eudicotyledons</taxon>
        <taxon>Gunneridae</taxon>
        <taxon>Pentapetalae</taxon>
        <taxon>rosids</taxon>
        <taxon>fabids</taxon>
        <taxon>Rosales</taxon>
        <taxon>Rosaceae</taxon>
        <taxon>Amygdaloideae</taxon>
        <taxon>Maleae</taxon>
        <taxon>Malus</taxon>
    </lineage>
</organism>